<dbReference type="Gene3D" id="3.90.660.10">
    <property type="match status" value="1"/>
</dbReference>
<name>A0AA42CYS7_9GAMM</name>
<reference evidence="3" key="1">
    <citation type="submission" date="2022-11" db="EMBL/GenBank/DDBJ databases">
        <title>Larsenimonas rhizosphaerae sp. nov., isolated from a tidal mudflat.</title>
        <authorList>
            <person name="Lee S.D."/>
            <person name="Kim I.S."/>
        </authorList>
    </citation>
    <scope>NUCLEOTIDE SEQUENCE</scope>
    <source>
        <strain evidence="3">GH2-1</strain>
    </source>
</reference>
<dbReference type="RefSeq" id="WP_250939714.1">
    <property type="nucleotide sequence ID" value="NZ_JAMLJK010000006.1"/>
</dbReference>
<accession>A0AA42CYS7</accession>
<gene>
    <name evidence="3" type="ORF">OQ287_14815</name>
</gene>
<sequence>MMPVPPRIAIIGAGLSGLSAATTLAADRHSVQVFDKARGPGGRLASRHDSEGAIDLGAPCFTARSDAFKDRVAQWLKAGVIAPWPVSPWTRRADGQLTAYSAEHPRYAATPRMSALTRHLAGGLDITLSTRITSIERIADEYWLTCEGLERYGPFGHVVLALPAPQAQALLPDEETGLLSQCNSVTLAPSWHAHYRLDAPLDVPWDALFFENGTLYWASRQESKPGRESAPTLRLIATPEWSQQHLELAPEDVACRLKAAFIDMNMMPRPAFRTADAHRWRFAQATHSLSRTSPLWNARHTLALCGDWCAGNNVEAAWLAGQRCASELITYLTSSS</sequence>
<feature type="domain" description="Amine oxidase" evidence="2">
    <location>
        <begin position="113"/>
        <end position="329"/>
    </location>
</feature>
<evidence type="ECO:0000313" key="3">
    <source>
        <dbReference type="EMBL" id="MCX2525515.1"/>
    </source>
</evidence>
<dbReference type="InterPro" id="IPR002937">
    <property type="entry name" value="Amino_oxidase"/>
</dbReference>
<dbReference type="PANTHER" id="PTHR16128">
    <property type="entry name" value="FAD/NAD(P)-BINDING OXIDOREDUCTASE FAMILY PROTEIN"/>
    <property type="match status" value="1"/>
</dbReference>
<dbReference type="SUPFAM" id="SSF51905">
    <property type="entry name" value="FAD/NAD(P)-binding domain"/>
    <property type="match status" value="1"/>
</dbReference>
<protein>
    <submittedName>
        <fullName evidence="3">FAD-dependent oxidoreductase</fullName>
    </submittedName>
</protein>
<keyword evidence="1" id="KW-0732">Signal</keyword>
<dbReference type="GO" id="GO:0016491">
    <property type="term" value="F:oxidoreductase activity"/>
    <property type="evidence" value="ECO:0007669"/>
    <property type="project" value="InterPro"/>
</dbReference>
<organism evidence="3 4">
    <name type="scientific">Larsenimonas rhizosphaerae</name>
    <dbReference type="NCBI Taxonomy" id="2944682"/>
    <lineage>
        <taxon>Bacteria</taxon>
        <taxon>Pseudomonadati</taxon>
        <taxon>Pseudomonadota</taxon>
        <taxon>Gammaproteobacteria</taxon>
        <taxon>Oceanospirillales</taxon>
        <taxon>Halomonadaceae</taxon>
        <taxon>Larsenimonas</taxon>
    </lineage>
</organism>
<comment type="caution">
    <text evidence="3">The sequence shown here is derived from an EMBL/GenBank/DDBJ whole genome shotgun (WGS) entry which is preliminary data.</text>
</comment>
<feature type="signal peptide" evidence="1">
    <location>
        <begin position="1"/>
        <end position="25"/>
    </location>
</feature>
<evidence type="ECO:0000259" key="2">
    <source>
        <dbReference type="Pfam" id="PF01593"/>
    </source>
</evidence>
<feature type="chain" id="PRO_5041239881" evidence="1">
    <location>
        <begin position="26"/>
        <end position="336"/>
    </location>
</feature>
<dbReference type="EMBL" id="JAPIVE010000005">
    <property type="protein sequence ID" value="MCX2525515.1"/>
    <property type="molecule type" value="Genomic_DNA"/>
</dbReference>
<dbReference type="AlphaFoldDB" id="A0AA42CYS7"/>
<dbReference type="Gene3D" id="3.50.50.60">
    <property type="entry name" value="FAD/NAD(P)-binding domain"/>
    <property type="match status" value="1"/>
</dbReference>
<dbReference type="InterPro" id="IPR036188">
    <property type="entry name" value="FAD/NAD-bd_sf"/>
</dbReference>
<proteinExistence type="predicted"/>
<dbReference type="Pfam" id="PF13450">
    <property type="entry name" value="NAD_binding_8"/>
    <property type="match status" value="1"/>
</dbReference>
<dbReference type="PANTHER" id="PTHR16128:SF5">
    <property type="entry name" value="FAD_NAD(P)-BINDING OXIDOREDUCTASE FAMILY PROTEIN"/>
    <property type="match status" value="1"/>
</dbReference>
<evidence type="ECO:0000313" key="4">
    <source>
        <dbReference type="Proteomes" id="UP001165678"/>
    </source>
</evidence>
<keyword evidence="4" id="KW-1185">Reference proteome</keyword>
<evidence type="ECO:0000256" key="1">
    <source>
        <dbReference type="SAM" id="SignalP"/>
    </source>
</evidence>
<dbReference type="Proteomes" id="UP001165678">
    <property type="component" value="Unassembled WGS sequence"/>
</dbReference>
<dbReference type="Pfam" id="PF01593">
    <property type="entry name" value="Amino_oxidase"/>
    <property type="match status" value="1"/>
</dbReference>